<evidence type="ECO:0000256" key="1">
    <source>
        <dbReference type="ARBA" id="ARBA00007469"/>
    </source>
</evidence>
<dbReference type="Pfam" id="PF00445">
    <property type="entry name" value="Ribonuclease_T2"/>
    <property type="match status" value="1"/>
</dbReference>
<dbReference type="GO" id="GO:0033897">
    <property type="term" value="F:ribonuclease T2 activity"/>
    <property type="evidence" value="ECO:0007669"/>
    <property type="project" value="InterPro"/>
</dbReference>
<dbReference type="CDD" id="cd00374">
    <property type="entry name" value="RNase_T2"/>
    <property type="match status" value="1"/>
</dbReference>
<dbReference type="InterPro" id="IPR018188">
    <property type="entry name" value="RNase_T2_His_AS_1"/>
</dbReference>
<name>A0A6G0XAK3_9STRA</name>
<dbReference type="SUPFAM" id="SSF55895">
    <property type="entry name" value="Ribonuclease Rh-like"/>
    <property type="match status" value="1"/>
</dbReference>
<keyword evidence="3" id="KW-0732">Signal</keyword>
<evidence type="ECO:0000313" key="5">
    <source>
        <dbReference type="Proteomes" id="UP000481153"/>
    </source>
</evidence>
<dbReference type="GO" id="GO:0006401">
    <property type="term" value="P:RNA catabolic process"/>
    <property type="evidence" value="ECO:0007669"/>
    <property type="project" value="TreeGrafter"/>
</dbReference>
<evidence type="ECO:0000256" key="2">
    <source>
        <dbReference type="RuleBase" id="RU004328"/>
    </source>
</evidence>
<dbReference type="PROSITE" id="PS00530">
    <property type="entry name" value="RNASE_T2_1"/>
    <property type="match status" value="1"/>
</dbReference>
<gene>
    <name evidence="4" type="ORF">Ae201684_006829</name>
</gene>
<feature type="chain" id="PRO_5026082233" evidence="3">
    <location>
        <begin position="18"/>
        <end position="239"/>
    </location>
</feature>
<dbReference type="GO" id="GO:0005576">
    <property type="term" value="C:extracellular region"/>
    <property type="evidence" value="ECO:0007669"/>
    <property type="project" value="TreeGrafter"/>
</dbReference>
<comment type="caution">
    <text evidence="4">The sequence shown here is derived from an EMBL/GenBank/DDBJ whole genome shotgun (WGS) entry which is preliminary data.</text>
</comment>
<proteinExistence type="inferred from homology"/>
<comment type="similarity">
    <text evidence="1 2">Belongs to the RNase T2 family.</text>
</comment>
<dbReference type="GO" id="GO:0003723">
    <property type="term" value="F:RNA binding"/>
    <property type="evidence" value="ECO:0007669"/>
    <property type="project" value="InterPro"/>
</dbReference>
<dbReference type="InterPro" id="IPR033130">
    <property type="entry name" value="RNase_T2_His_AS_2"/>
</dbReference>
<accession>A0A6G0XAK3</accession>
<protein>
    <submittedName>
        <fullName evidence="4">Uncharacterized protein</fullName>
    </submittedName>
</protein>
<reference evidence="4 5" key="1">
    <citation type="submission" date="2019-07" db="EMBL/GenBank/DDBJ databases">
        <title>Genomics analysis of Aphanomyces spp. identifies a new class of oomycete effector associated with host adaptation.</title>
        <authorList>
            <person name="Gaulin E."/>
        </authorList>
    </citation>
    <scope>NUCLEOTIDE SEQUENCE [LARGE SCALE GENOMIC DNA]</scope>
    <source>
        <strain evidence="4 5">ATCC 201684</strain>
    </source>
</reference>
<dbReference type="PROSITE" id="PS00531">
    <property type="entry name" value="RNASE_T2_2"/>
    <property type="match status" value="1"/>
</dbReference>
<dbReference type="PANTHER" id="PTHR11240">
    <property type="entry name" value="RIBONUCLEASE T2"/>
    <property type="match status" value="1"/>
</dbReference>
<dbReference type="InterPro" id="IPR036430">
    <property type="entry name" value="RNase_T2-like_sf"/>
</dbReference>
<dbReference type="VEuPathDB" id="FungiDB:AeMF1_015982"/>
<keyword evidence="5" id="KW-1185">Reference proteome</keyword>
<feature type="signal peptide" evidence="3">
    <location>
        <begin position="1"/>
        <end position="17"/>
    </location>
</feature>
<evidence type="ECO:0000256" key="3">
    <source>
        <dbReference type="SAM" id="SignalP"/>
    </source>
</evidence>
<dbReference type="InterPro" id="IPR001568">
    <property type="entry name" value="RNase_T2-like"/>
</dbReference>
<dbReference type="Gene3D" id="3.90.730.10">
    <property type="entry name" value="Ribonuclease T2-like"/>
    <property type="match status" value="1"/>
</dbReference>
<dbReference type="AlphaFoldDB" id="A0A6G0XAK3"/>
<dbReference type="PANTHER" id="PTHR11240:SF22">
    <property type="entry name" value="RIBONUCLEASE T2"/>
    <property type="match status" value="1"/>
</dbReference>
<dbReference type="EMBL" id="VJMJ01000085">
    <property type="protein sequence ID" value="KAF0737019.1"/>
    <property type="molecule type" value="Genomic_DNA"/>
</dbReference>
<sequence>MTRMGNLVVALAASAAASEVWDADPRVFERQYDAAATKFDFYVFAHSWQAEFCHGKSYPGCANPEPYWESHFTIHGLWPELEKGPHPGFCTKEVFDSDNVRKSIGDGVLLQYWPNVKVAVNTSHYDSFWDHEWKRHGTCSGLDQVTFFKSAIDKIQKQGTPDFIVQNVGQTVSASAVRNAYGGPKYAVLQCSKGNRLSQVYTCLDKDSSNLPTTQRECSAAVLNEDTCKSASTVLIPSF</sequence>
<evidence type="ECO:0000313" key="4">
    <source>
        <dbReference type="EMBL" id="KAF0737019.1"/>
    </source>
</evidence>
<organism evidence="4 5">
    <name type="scientific">Aphanomyces euteiches</name>
    <dbReference type="NCBI Taxonomy" id="100861"/>
    <lineage>
        <taxon>Eukaryota</taxon>
        <taxon>Sar</taxon>
        <taxon>Stramenopiles</taxon>
        <taxon>Oomycota</taxon>
        <taxon>Saprolegniomycetes</taxon>
        <taxon>Saprolegniales</taxon>
        <taxon>Verrucalvaceae</taxon>
        <taxon>Aphanomyces</taxon>
    </lineage>
</organism>
<dbReference type="Proteomes" id="UP000481153">
    <property type="component" value="Unassembled WGS sequence"/>
</dbReference>